<evidence type="ECO:0000313" key="2">
    <source>
        <dbReference type="Proteomes" id="UP000318055"/>
    </source>
</evidence>
<gene>
    <name evidence="1" type="ORF">FPZ54_02505</name>
</gene>
<dbReference type="AlphaFoldDB" id="A0A518RC40"/>
<dbReference type="OrthoDB" id="7187254at2"/>
<evidence type="ECO:0000313" key="1">
    <source>
        <dbReference type="EMBL" id="QDX25009.1"/>
    </source>
</evidence>
<dbReference type="EMBL" id="CP042239">
    <property type="protein sequence ID" value="QDX25009.1"/>
    <property type="molecule type" value="Genomic_DNA"/>
</dbReference>
<reference evidence="1 2" key="1">
    <citation type="submission" date="2019-07" db="EMBL/GenBank/DDBJ databases">
        <title>Sphingomonas alkalisoli sp. nov., isolated from rhizosphere soil of Suaedae salsa.</title>
        <authorList>
            <person name="Zhang H."/>
            <person name="Xu L."/>
            <person name="Zhang J.-X."/>
            <person name="Sun J.-Q."/>
        </authorList>
    </citation>
    <scope>NUCLEOTIDE SEQUENCE [LARGE SCALE GENOMIC DNA]</scope>
    <source>
        <strain evidence="1 2">XS-10</strain>
    </source>
</reference>
<accession>A0A518RC40</accession>
<dbReference type="KEGG" id="ssua:FPZ54_02505"/>
<dbReference type="Proteomes" id="UP000318055">
    <property type="component" value="Chromosome"/>
</dbReference>
<organism evidence="1 2">
    <name type="scientific">Sphingomonas suaedae</name>
    <dbReference type="NCBI Taxonomy" id="2599297"/>
    <lineage>
        <taxon>Bacteria</taxon>
        <taxon>Pseudomonadati</taxon>
        <taxon>Pseudomonadota</taxon>
        <taxon>Alphaproteobacteria</taxon>
        <taxon>Sphingomonadales</taxon>
        <taxon>Sphingomonadaceae</taxon>
        <taxon>Sphingomonas</taxon>
    </lineage>
</organism>
<keyword evidence="2" id="KW-1185">Reference proteome</keyword>
<proteinExistence type="predicted"/>
<name>A0A518RC40_9SPHN</name>
<protein>
    <submittedName>
        <fullName evidence="1">Anti-sigma factor</fullName>
    </submittedName>
</protein>
<dbReference type="RefSeq" id="WP_145844734.1">
    <property type="nucleotide sequence ID" value="NZ_CP042239.1"/>
</dbReference>
<sequence length="259" mass="27622">MSRPISEDDLHAFVDGALSEGRRAEVEAYLEKNPEVADRFARFGTHRAALRAALGPIADEPVPPALTLHHLIASRRQSSWTGWRAAAAACLLLIAGGGGGWVLRGLDGGRAGGIDALAREASYAYAVFGPDGGRPVEISAADSDKLVRWVEQRLAQPVSLPDLSDSGYRLMGGRVVATQNGPAGLFMYDDAKGGRIAILMRPMVRRDANAPMAQHREGDVVGYAWADDGMGYSLVGGMAAADLLHPIADEARRQIRART</sequence>